<feature type="transmembrane region" description="Helical" evidence="10">
    <location>
        <begin position="34"/>
        <end position="54"/>
    </location>
</feature>
<feature type="transmembrane region" description="Helical" evidence="10">
    <location>
        <begin position="295"/>
        <end position="313"/>
    </location>
</feature>
<protein>
    <recommendedName>
        <fullName evidence="10">Odorant receptor</fullName>
    </recommendedName>
</protein>
<keyword evidence="9 10" id="KW-0807">Transducer</keyword>
<dbReference type="EMBL" id="NNAY01001995">
    <property type="protein sequence ID" value="OXU22355.1"/>
    <property type="molecule type" value="Genomic_DNA"/>
</dbReference>
<evidence type="ECO:0000256" key="9">
    <source>
        <dbReference type="ARBA" id="ARBA00023224"/>
    </source>
</evidence>
<dbReference type="PANTHER" id="PTHR21137">
    <property type="entry name" value="ODORANT RECEPTOR"/>
    <property type="match status" value="1"/>
</dbReference>
<accession>A0A232EVL1</accession>
<evidence type="ECO:0000256" key="10">
    <source>
        <dbReference type="RuleBase" id="RU351113"/>
    </source>
</evidence>
<evidence type="ECO:0000313" key="11">
    <source>
        <dbReference type="EMBL" id="OXU22355.1"/>
    </source>
</evidence>
<evidence type="ECO:0000256" key="5">
    <source>
        <dbReference type="ARBA" id="ARBA00022725"/>
    </source>
</evidence>
<keyword evidence="3 10" id="KW-0716">Sensory transduction</keyword>
<organism evidence="11 12">
    <name type="scientific">Trichomalopsis sarcophagae</name>
    <dbReference type="NCBI Taxonomy" id="543379"/>
    <lineage>
        <taxon>Eukaryota</taxon>
        <taxon>Metazoa</taxon>
        <taxon>Ecdysozoa</taxon>
        <taxon>Arthropoda</taxon>
        <taxon>Hexapoda</taxon>
        <taxon>Insecta</taxon>
        <taxon>Pterygota</taxon>
        <taxon>Neoptera</taxon>
        <taxon>Endopterygota</taxon>
        <taxon>Hymenoptera</taxon>
        <taxon>Apocrita</taxon>
        <taxon>Proctotrupomorpha</taxon>
        <taxon>Chalcidoidea</taxon>
        <taxon>Pteromalidae</taxon>
        <taxon>Pteromalinae</taxon>
        <taxon>Trichomalopsis</taxon>
    </lineage>
</organism>
<dbReference type="Pfam" id="PF02949">
    <property type="entry name" value="7tm_6"/>
    <property type="match status" value="1"/>
</dbReference>
<sequence length="404" mass="46428">MEIYDSRYFVHAKRFQELLGFWPYQSRLKNNCSWVILSFLFIAMIIPQIVGLSVHAGIDSKKTLECTFGTCYMLAIYMKLLVACADKDKAKFIFECTARNFKKINDNDERKILIEYSERGRLIGLVYTIFVLAALGVFVAVPLAPGILDVILPLENGKRSKFFILNGEFLVDKSEYFIEIYAFDSICCIVTVLIICATDPLYAAILEHCLAIFAIVKLRLRKYRVRKGLKCLSADEAEYEAIIRAVQLHREIIALKTIQNNCSFYFAFEMGVTLISFTANFVLAVLKTPDLFDRLRLAMILFAQAVHLFYIMWPGQKLIDHGEDLFKETNGKKIFSYQRYFNDWYKSSIKCQKALRFMSLRCSKPCKLSGAGVYVLNFAYTLMILKTSASYITVVAQFEYKIVA</sequence>
<evidence type="ECO:0000313" key="12">
    <source>
        <dbReference type="Proteomes" id="UP000215335"/>
    </source>
</evidence>
<dbReference type="Proteomes" id="UP000215335">
    <property type="component" value="Unassembled WGS sequence"/>
</dbReference>
<dbReference type="AlphaFoldDB" id="A0A232EVL1"/>
<feature type="transmembrane region" description="Helical" evidence="10">
    <location>
        <begin position="176"/>
        <end position="195"/>
    </location>
</feature>
<evidence type="ECO:0000256" key="8">
    <source>
        <dbReference type="ARBA" id="ARBA00023170"/>
    </source>
</evidence>
<keyword evidence="5 10" id="KW-0552">Olfaction</keyword>
<comment type="subcellular location">
    <subcellularLocation>
        <location evidence="1 10">Cell membrane</location>
        <topology evidence="1 10">Multi-pass membrane protein</topology>
    </subcellularLocation>
</comment>
<reference evidence="11 12" key="1">
    <citation type="journal article" date="2017" name="Curr. Biol.">
        <title>The Evolution of Venom by Co-option of Single-Copy Genes.</title>
        <authorList>
            <person name="Martinson E.O."/>
            <person name="Mrinalini"/>
            <person name="Kelkar Y.D."/>
            <person name="Chang C.H."/>
            <person name="Werren J.H."/>
        </authorList>
    </citation>
    <scope>NUCLEOTIDE SEQUENCE [LARGE SCALE GENOMIC DNA]</scope>
    <source>
        <strain evidence="11 12">Alberta</strain>
        <tissue evidence="11">Whole body</tissue>
    </source>
</reference>
<evidence type="ECO:0000256" key="4">
    <source>
        <dbReference type="ARBA" id="ARBA00022692"/>
    </source>
</evidence>
<evidence type="ECO:0000256" key="2">
    <source>
        <dbReference type="ARBA" id="ARBA00022475"/>
    </source>
</evidence>
<comment type="similarity">
    <text evidence="10">Belongs to the insect chemoreceptor superfamily. Heteromeric odorant receptor channel (TC 1.A.69) family.</text>
</comment>
<keyword evidence="7 10" id="KW-0472">Membrane</keyword>
<dbReference type="PANTHER" id="PTHR21137:SF35">
    <property type="entry name" value="ODORANT RECEPTOR 19A-RELATED"/>
    <property type="match status" value="1"/>
</dbReference>
<feature type="transmembrane region" description="Helical" evidence="10">
    <location>
        <begin position="125"/>
        <end position="155"/>
    </location>
</feature>
<dbReference type="GO" id="GO:0007165">
    <property type="term" value="P:signal transduction"/>
    <property type="evidence" value="ECO:0007669"/>
    <property type="project" value="UniProtKB-KW"/>
</dbReference>
<keyword evidence="4 10" id="KW-0812">Transmembrane</keyword>
<dbReference type="InterPro" id="IPR004117">
    <property type="entry name" value="7tm6_olfct_rcpt"/>
</dbReference>
<feature type="transmembrane region" description="Helical" evidence="10">
    <location>
        <begin position="264"/>
        <end position="283"/>
    </location>
</feature>
<name>A0A232EVL1_9HYME</name>
<comment type="caution">
    <text evidence="10">Lacks conserved residue(s) required for the propagation of feature annotation.</text>
</comment>
<proteinExistence type="inferred from homology"/>
<dbReference type="GO" id="GO:0004984">
    <property type="term" value="F:olfactory receptor activity"/>
    <property type="evidence" value="ECO:0007669"/>
    <property type="project" value="InterPro"/>
</dbReference>
<keyword evidence="8 10" id="KW-0675">Receptor</keyword>
<evidence type="ECO:0000256" key="3">
    <source>
        <dbReference type="ARBA" id="ARBA00022606"/>
    </source>
</evidence>
<dbReference type="GO" id="GO:0005549">
    <property type="term" value="F:odorant binding"/>
    <property type="evidence" value="ECO:0007669"/>
    <property type="project" value="InterPro"/>
</dbReference>
<comment type="caution">
    <text evidence="11">The sequence shown here is derived from an EMBL/GenBank/DDBJ whole genome shotgun (WGS) entry which is preliminary data.</text>
</comment>
<keyword evidence="12" id="KW-1185">Reference proteome</keyword>
<dbReference type="GO" id="GO:0005886">
    <property type="term" value="C:plasma membrane"/>
    <property type="evidence" value="ECO:0007669"/>
    <property type="project" value="UniProtKB-SubCell"/>
</dbReference>
<evidence type="ECO:0000256" key="6">
    <source>
        <dbReference type="ARBA" id="ARBA00022989"/>
    </source>
</evidence>
<keyword evidence="6 10" id="KW-1133">Transmembrane helix</keyword>
<evidence type="ECO:0000256" key="1">
    <source>
        <dbReference type="ARBA" id="ARBA00004651"/>
    </source>
</evidence>
<keyword evidence="2" id="KW-1003">Cell membrane</keyword>
<gene>
    <name evidence="11" type="ORF">TSAR_004129</name>
</gene>
<evidence type="ECO:0000256" key="7">
    <source>
        <dbReference type="ARBA" id="ARBA00023136"/>
    </source>
</evidence>